<reference evidence="2" key="1">
    <citation type="submission" date="2020-01" db="EMBL/GenBank/DDBJ databases">
        <authorList>
            <consortium name="DOE Joint Genome Institute"/>
            <person name="Haridas S."/>
            <person name="Albert R."/>
            <person name="Binder M."/>
            <person name="Bloem J."/>
            <person name="Labutti K."/>
            <person name="Salamov A."/>
            <person name="Andreopoulos B."/>
            <person name="Baker S.E."/>
            <person name="Barry K."/>
            <person name="Bills G."/>
            <person name="Bluhm B.H."/>
            <person name="Cannon C."/>
            <person name="Castanera R."/>
            <person name="Culley D.E."/>
            <person name="Daum C."/>
            <person name="Ezra D."/>
            <person name="Gonzalez J.B."/>
            <person name="Henrissat B."/>
            <person name="Kuo A."/>
            <person name="Liang C."/>
            <person name="Lipzen A."/>
            <person name="Lutzoni F."/>
            <person name="Magnuson J."/>
            <person name="Mondo S."/>
            <person name="Nolan M."/>
            <person name="Ohm R."/>
            <person name="Pangilinan J."/>
            <person name="Park H.-J."/>
            <person name="Ramirez L."/>
            <person name="Alfaro M."/>
            <person name="Sun H."/>
            <person name="Tritt A."/>
            <person name="Yoshinaga Y."/>
            <person name="Zwiers L.-H."/>
            <person name="Turgeon B.G."/>
            <person name="Goodwin S.B."/>
            <person name="Spatafora J.W."/>
            <person name="Crous P.W."/>
            <person name="Grigoriev I.V."/>
        </authorList>
    </citation>
    <scope>NUCLEOTIDE SEQUENCE</scope>
    <source>
        <strain evidence="2">CBS 394.84</strain>
    </source>
</reference>
<feature type="compositionally biased region" description="Basic and acidic residues" evidence="1">
    <location>
        <begin position="571"/>
        <end position="594"/>
    </location>
</feature>
<feature type="compositionally biased region" description="Polar residues" evidence="1">
    <location>
        <begin position="472"/>
        <end position="485"/>
    </location>
</feature>
<dbReference type="Proteomes" id="UP000800039">
    <property type="component" value="Unassembled WGS sequence"/>
</dbReference>
<feature type="compositionally biased region" description="Pro residues" evidence="1">
    <location>
        <begin position="262"/>
        <end position="278"/>
    </location>
</feature>
<evidence type="ECO:0000256" key="1">
    <source>
        <dbReference type="SAM" id="MobiDB-lite"/>
    </source>
</evidence>
<feature type="region of interest" description="Disordered" evidence="1">
    <location>
        <begin position="700"/>
        <end position="774"/>
    </location>
</feature>
<sequence>MASEEAPSYHQPTCEDYDSDESDGRVLESFTGRKSPAAANVSTKRSHHSDLDKEKPPAQERVPTNIDLRSDSGASSLSRRSPPVAPAATAPLPSQSPAQRPRRPTLSDQRQQSSTSTSTSSRPKPLSRTASQSSRRPPGAQRRPTLTQERRDSMEEECQDPTCTKCGPNALPQRRRPDLPPSHSARDVSMLRGDQRSINSEPVAYYASPPSPTYARQSTYMQGAAVVQPAPPRRRSSSTARQQRPMSYSGGDPGTQYWVPGMPAPYPSPPQERGPPPSASAYRNMQPQYPQAPQVPPVPSYMVPHNQPNGYYPPQFPSNQTSPPYDLQSRPDLSTRNSSYYGTRNQPAPLVTQERRDPPKYSARYGSQPQSATTQTKFPTLQLQDEAYEGSETESSSGEEEDQRPSLRRPNTTQVVDRLERRSSIVVPERPKDRDRASRTSNASARRASVSRPPGPDRQTQSYDTRTARVVVNNTKTNRRQSTQIYDKMYEQYSQAKPTGERHAKAKALEEESKALELANARALEEQYKAEQKRQRRNSRVYYPPPEFDDDEEEEEEVEERPAPLRNGRRRPTDADSRKGKERIVETKNKRTELAAEDYISAQRGSQTPYNDQIHKAAKRASRIPSGPSNSESSRSNGSDLQSQSARTVATNNGGNEIRLRVDASAPLSLSFNGDMEGRTLQFTPAENGMADIVIGNARGGESTYHTSERGSVMGSSSRKALVTSQARRDAEEMTERSSRSGRGKREGRGDREIRDDRDAQRHVLRSRRTEYRN</sequence>
<dbReference type="EMBL" id="ML976620">
    <property type="protein sequence ID" value="KAF1840227.1"/>
    <property type="molecule type" value="Genomic_DNA"/>
</dbReference>
<evidence type="ECO:0000313" key="2">
    <source>
        <dbReference type="EMBL" id="KAF1840227.1"/>
    </source>
</evidence>
<dbReference type="PANTHER" id="PTHR38166:SF1">
    <property type="entry name" value="C2H2-TYPE DOMAIN-CONTAINING PROTEIN"/>
    <property type="match status" value="1"/>
</dbReference>
<dbReference type="AlphaFoldDB" id="A0A9P4G719"/>
<feature type="compositionally biased region" description="Acidic residues" evidence="1">
    <location>
        <begin position="386"/>
        <end position="402"/>
    </location>
</feature>
<feature type="compositionally biased region" description="Polar residues" evidence="1">
    <location>
        <begin position="365"/>
        <end position="383"/>
    </location>
</feature>
<evidence type="ECO:0000313" key="3">
    <source>
        <dbReference type="Proteomes" id="UP000800039"/>
    </source>
</evidence>
<name>A0A9P4G719_9PLEO</name>
<feature type="compositionally biased region" description="Polar residues" evidence="1">
    <location>
        <begin position="331"/>
        <end position="346"/>
    </location>
</feature>
<feature type="compositionally biased region" description="Basic and acidic residues" evidence="1">
    <location>
        <begin position="417"/>
        <end position="438"/>
    </location>
</feature>
<organism evidence="2 3">
    <name type="scientific">Cucurbitaria berberidis CBS 394.84</name>
    <dbReference type="NCBI Taxonomy" id="1168544"/>
    <lineage>
        <taxon>Eukaryota</taxon>
        <taxon>Fungi</taxon>
        <taxon>Dikarya</taxon>
        <taxon>Ascomycota</taxon>
        <taxon>Pezizomycotina</taxon>
        <taxon>Dothideomycetes</taxon>
        <taxon>Pleosporomycetidae</taxon>
        <taxon>Pleosporales</taxon>
        <taxon>Pleosporineae</taxon>
        <taxon>Cucurbitariaceae</taxon>
        <taxon>Cucurbitaria</taxon>
    </lineage>
</organism>
<feature type="compositionally biased region" description="Basic and acidic residues" evidence="1">
    <location>
        <begin position="48"/>
        <end position="58"/>
    </location>
</feature>
<dbReference type="PANTHER" id="PTHR38166">
    <property type="entry name" value="C2H2-TYPE DOMAIN-CONTAINING PROTEIN-RELATED"/>
    <property type="match status" value="1"/>
</dbReference>
<protein>
    <submittedName>
        <fullName evidence="2">Uncharacterized protein</fullName>
    </submittedName>
</protein>
<feature type="compositionally biased region" description="Low complexity" evidence="1">
    <location>
        <begin position="71"/>
        <end position="129"/>
    </location>
</feature>
<dbReference type="OrthoDB" id="5407458at2759"/>
<feature type="compositionally biased region" description="Polar residues" evidence="1">
    <location>
        <begin position="714"/>
        <end position="726"/>
    </location>
</feature>
<feature type="compositionally biased region" description="Acidic residues" evidence="1">
    <location>
        <begin position="547"/>
        <end position="559"/>
    </location>
</feature>
<feature type="compositionally biased region" description="Low complexity" evidence="1">
    <location>
        <begin position="439"/>
        <end position="452"/>
    </location>
</feature>
<feature type="region of interest" description="Disordered" evidence="1">
    <location>
        <begin position="1"/>
        <end position="485"/>
    </location>
</feature>
<dbReference type="RefSeq" id="XP_040782790.1">
    <property type="nucleotide sequence ID" value="XM_040927222.1"/>
</dbReference>
<feature type="compositionally biased region" description="Polar residues" evidence="1">
    <location>
        <begin position="640"/>
        <end position="655"/>
    </location>
</feature>
<keyword evidence="3" id="KW-1185">Reference proteome</keyword>
<proteinExistence type="predicted"/>
<gene>
    <name evidence="2" type="ORF">K460DRAFT_205203</name>
</gene>
<dbReference type="GeneID" id="63844474"/>
<feature type="compositionally biased region" description="Basic and acidic residues" evidence="1">
    <location>
        <begin position="727"/>
        <end position="774"/>
    </location>
</feature>
<comment type="caution">
    <text evidence="2">The sequence shown here is derived from an EMBL/GenBank/DDBJ whole genome shotgun (WGS) entry which is preliminary data.</text>
</comment>
<accession>A0A9P4G719</accession>
<feature type="region of interest" description="Disordered" evidence="1">
    <location>
        <begin position="527"/>
        <end position="660"/>
    </location>
</feature>
<feature type="compositionally biased region" description="Low complexity" evidence="1">
    <location>
        <begin position="623"/>
        <end position="639"/>
    </location>
</feature>